<proteinExistence type="predicted"/>
<dbReference type="AlphaFoldDB" id="A0A0A9ASY0"/>
<name>A0A0A9ASY0_ARUDO</name>
<protein>
    <submittedName>
        <fullName evidence="1">Uncharacterized protein</fullName>
    </submittedName>
</protein>
<evidence type="ECO:0000313" key="1">
    <source>
        <dbReference type="EMBL" id="JAD52015.1"/>
    </source>
</evidence>
<dbReference type="EMBL" id="GBRH01245880">
    <property type="protein sequence ID" value="JAD52015.1"/>
    <property type="molecule type" value="Transcribed_RNA"/>
</dbReference>
<accession>A0A0A9ASY0</accession>
<organism evidence="1">
    <name type="scientific">Arundo donax</name>
    <name type="common">Giant reed</name>
    <name type="synonym">Donax arundinaceus</name>
    <dbReference type="NCBI Taxonomy" id="35708"/>
    <lineage>
        <taxon>Eukaryota</taxon>
        <taxon>Viridiplantae</taxon>
        <taxon>Streptophyta</taxon>
        <taxon>Embryophyta</taxon>
        <taxon>Tracheophyta</taxon>
        <taxon>Spermatophyta</taxon>
        <taxon>Magnoliopsida</taxon>
        <taxon>Liliopsida</taxon>
        <taxon>Poales</taxon>
        <taxon>Poaceae</taxon>
        <taxon>PACMAD clade</taxon>
        <taxon>Arundinoideae</taxon>
        <taxon>Arundineae</taxon>
        <taxon>Arundo</taxon>
    </lineage>
</organism>
<reference evidence="1" key="1">
    <citation type="submission" date="2014-09" db="EMBL/GenBank/DDBJ databases">
        <authorList>
            <person name="Magalhaes I.L.F."/>
            <person name="Oliveira U."/>
            <person name="Santos F.R."/>
            <person name="Vidigal T.H.D.A."/>
            <person name="Brescovit A.D."/>
            <person name="Santos A.J."/>
        </authorList>
    </citation>
    <scope>NUCLEOTIDE SEQUENCE</scope>
    <source>
        <tissue evidence="1">Shoot tissue taken approximately 20 cm above the soil surface</tissue>
    </source>
</reference>
<reference evidence="1" key="2">
    <citation type="journal article" date="2015" name="Data Brief">
        <title>Shoot transcriptome of the giant reed, Arundo donax.</title>
        <authorList>
            <person name="Barrero R.A."/>
            <person name="Guerrero F.D."/>
            <person name="Moolhuijzen P."/>
            <person name="Goolsby J.A."/>
            <person name="Tidwell J."/>
            <person name="Bellgard S.E."/>
            <person name="Bellgard M.I."/>
        </authorList>
    </citation>
    <scope>NUCLEOTIDE SEQUENCE</scope>
    <source>
        <tissue evidence="1">Shoot tissue taken approximately 20 cm above the soil surface</tissue>
    </source>
</reference>
<sequence>MPCSLEQQWAVKIPKIPQLKWYFHVDFIDTYKLELILNPVYKIKMSSSGLFDHQIDLISHELV</sequence>